<dbReference type="Gene3D" id="1.50.10.10">
    <property type="match status" value="2"/>
</dbReference>
<dbReference type="PANTHER" id="PTHR11742:SF6">
    <property type="entry name" value="MANNOSYL-OLIGOSACCHARIDE ALPHA-1,2-MANNOSIDASE IA-RELATED"/>
    <property type="match status" value="1"/>
</dbReference>
<name>A0AAD5U0M9_9FUNG</name>
<protein>
    <recommendedName>
        <fullName evidence="8">alpha-1,2-Mannosidase</fullName>
        <ecNumber evidence="8">3.2.1.-</ecNumber>
    </recommendedName>
</protein>
<keyword evidence="4 8" id="KW-0378">Hydrolase</keyword>
<dbReference type="Pfam" id="PF01532">
    <property type="entry name" value="Glyco_hydro_47"/>
    <property type="match status" value="2"/>
</dbReference>
<evidence type="ECO:0000313" key="11">
    <source>
        <dbReference type="Proteomes" id="UP001211065"/>
    </source>
</evidence>
<dbReference type="AlphaFoldDB" id="A0AAD5U0M9"/>
<dbReference type="InterPro" id="IPR012341">
    <property type="entry name" value="6hp_glycosidase-like_sf"/>
</dbReference>
<dbReference type="SUPFAM" id="SSF48225">
    <property type="entry name" value="Seven-hairpin glycosidases"/>
    <property type="match status" value="1"/>
</dbReference>
<dbReference type="InterPro" id="IPR050749">
    <property type="entry name" value="Glycosyl_Hydrolase_47"/>
</dbReference>
<evidence type="ECO:0000256" key="8">
    <source>
        <dbReference type="RuleBase" id="RU361193"/>
    </source>
</evidence>
<keyword evidence="6" id="KW-0106">Calcium</keyword>
<evidence type="ECO:0000256" key="6">
    <source>
        <dbReference type="PIRSR" id="PIRSR601382-2"/>
    </source>
</evidence>
<evidence type="ECO:0000313" key="10">
    <source>
        <dbReference type="EMBL" id="KAJ3215882.1"/>
    </source>
</evidence>
<dbReference type="EMBL" id="JADGJW010000514">
    <property type="protein sequence ID" value="KAJ3215882.1"/>
    <property type="molecule type" value="Genomic_DNA"/>
</dbReference>
<dbReference type="PRINTS" id="PR00747">
    <property type="entry name" value="GLYHDRLASE47"/>
</dbReference>
<evidence type="ECO:0000256" key="7">
    <source>
        <dbReference type="PIRSR" id="PIRSR601382-3"/>
    </source>
</evidence>
<evidence type="ECO:0000256" key="3">
    <source>
        <dbReference type="ARBA" id="ARBA00007658"/>
    </source>
</evidence>
<reference evidence="10" key="1">
    <citation type="submission" date="2020-05" db="EMBL/GenBank/DDBJ databases">
        <title>Phylogenomic resolution of chytrid fungi.</title>
        <authorList>
            <person name="Stajich J.E."/>
            <person name="Amses K."/>
            <person name="Simmons R."/>
            <person name="Seto K."/>
            <person name="Myers J."/>
            <person name="Bonds A."/>
            <person name="Quandt C.A."/>
            <person name="Barry K."/>
            <person name="Liu P."/>
            <person name="Grigoriev I."/>
            <person name="Longcore J.E."/>
            <person name="James T.Y."/>
        </authorList>
    </citation>
    <scope>NUCLEOTIDE SEQUENCE</scope>
    <source>
        <strain evidence="10">JEL0476</strain>
    </source>
</reference>
<keyword evidence="9" id="KW-0472">Membrane</keyword>
<keyword evidence="11" id="KW-1185">Reference proteome</keyword>
<keyword evidence="9" id="KW-1133">Transmembrane helix</keyword>
<evidence type="ECO:0000256" key="2">
    <source>
        <dbReference type="ARBA" id="ARBA00004922"/>
    </source>
</evidence>
<dbReference type="GO" id="GO:0005975">
    <property type="term" value="P:carbohydrate metabolic process"/>
    <property type="evidence" value="ECO:0007669"/>
    <property type="project" value="InterPro"/>
</dbReference>
<comment type="cofactor">
    <cofactor evidence="1 6">
        <name>Ca(2+)</name>
        <dbReference type="ChEBI" id="CHEBI:29108"/>
    </cofactor>
</comment>
<feature type="transmembrane region" description="Helical" evidence="9">
    <location>
        <begin position="12"/>
        <end position="32"/>
    </location>
</feature>
<dbReference type="GO" id="GO:0000139">
    <property type="term" value="C:Golgi membrane"/>
    <property type="evidence" value="ECO:0007669"/>
    <property type="project" value="TreeGrafter"/>
</dbReference>
<dbReference type="Proteomes" id="UP001211065">
    <property type="component" value="Unassembled WGS sequence"/>
</dbReference>
<dbReference type="PANTHER" id="PTHR11742">
    <property type="entry name" value="MANNOSYL-OLIGOSACCHARIDE ALPHA-1,2-MANNOSIDASE-RELATED"/>
    <property type="match status" value="1"/>
</dbReference>
<accession>A0AAD5U0M9</accession>
<dbReference type="EC" id="3.2.1.-" evidence="8"/>
<gene>
    <name evidence="10" type="ORF">HK099_006158</name>
</gene>
<comment type="similarity">
    <text evidence="3 8">Belongs to the glycosyl hydrolase 47 family.</text>
</comment>
<dbReference type="GO" id="GO:0005783">
    <property type="term" value="C:endoplasmic reticulum"/>
    <property type="evidence" value="ECO:0007669"/>
    <property type="project" value="TreeGrafter"/>
</dbReference>
<proteinExistence type="inferred from homology"/>
<dbReference type="InterPro" id="IPR036026">
    <property type="entry name" value="Seven-hairpin_glycosidases"/>
</dbReference>
<dbReference type="GO" id="GO:0036503">
    <property type="term" value="P:ERAD pathway"/>
    <property type="evidence" value="ECO:0007669"/>
    <property type="project" value="UniProtKB-ARBA"/>
</dbReference>
<keyword evidence="5 7" id="KW-1015">Disulfide bond</keyword>
<feature type="disulfide bond" evidence="7">
    <location>
        <begin position="345"/>
        <end position="377"/>
    </location>
</feature>
<dbReference type="InterPro" id="IPR001382">
    <property type="entry name" value="Glyco_hydro_47"/>
</dbReference>
<comment type="caution">
    <text evidence="10">The sequence shown here is derived from an EMBL/GenBank/DDBJ whole genome shotgun (WGS) entry which is preliminary data.</text>
</comment>
<dbReference type="GO" id="GO:0005509">
    <property type="term" value="F:calcium ion binding"/>
    <property type="evidence" value="ECO:0007669"/>
    <property type="project" value="InterPro"/>
</dbReference>
<evidence type="ECO:0000256" key="4">
    <source>
        <dbReference type="ARBA" id="ARBA00022801"/>
    </source>
</evidence>
<evidence type="ECO:0000256" key="5">
    <source>
        <dbReference type="ARBA" id="ARBA00023157"/>
    </source>
</evidence>
<dbReference type="GO" id="GO:0004571">
    <property type="term" value="F:mannosyl-oligosaccharide 1,2-alpha-mannosidase activity"/>
    <property type="evidence" value="ECO:0007669"/>
    <property type="project" value="InterPro"/>
</dbReference>
<keyword evidence="6" id="KW-0479">Metal-binding</keyword>
<feature type="binding site" evidence="6">
    <location>
        <position position="504"/>
    </location>
    <ligand>
        <name>Ca(2+)</name>
        <dbReference type="ChEBI" id="CHEBI:29108"/>
    </ligand>
</feature>
<keyword evidence="9" id="KW-0812">Transmembrane</keyword>
<comment type="pathway">
    <text evidence="2">Protein modification; protein glycosylation.</text>
</comment>
<sequence>MSKFNTKKTCQYLLCFFVFVYISSLFILNSYFSGSNNDLEFSVSSQNLKKAHQINLIFIVQNIKNPLNNNFFSGYKNLKDSSKTQSYETESIRNMTRHAWKSYRKFAWGSDILRPVTKTGGSLAFGIQGIIPFTIIDAIDTLYVMGLNEEYLQAKNYISKLDESTFDVDISVNFFENVIRLLGGLISIYDLYGNINLKSGMHHSGWKPNLAEIGSNSLEFTRLSKISNDPKYAIAIKKSYNTIQNVLGKDLPIPGLFPQFLNVENAKFDRDMVYSLGANADSFYEYLLKFYLLSKKTDMQTSEMFDEASKSIKKFLIKTSKKNGLMYIPDGEVDNLNTVMQHLTCFAGGMFALSVLSGKSENPKEDTEVAAAITETCFQMYERQEAYKLSPDFVDMESEKLRGNREHNAYEQRPETVESLFYMWKLTADKQYREKAWKIAQSIEKYSKVKFGYTGIKDIYLPLESGNFNNQQDSYFLAETLKYLFLIFNDDDKILNLNEWVFNTECHPFKIE</sequence>
<evidence type="ECO:0000256" key="9">
    <source>
        <dbReference type="SAM" id="Phobius"/>
    </source>
</evidence>
<evidence type="ECO:0000256" key="1">
    <source>
        <dbReference type="ARBA" id="ARBA00001913"/>
    </source>
</evidence>
<keyword evidence="8" id="KW-0326">Glycosidase</keyword>
<organism evidence="10 11">
    <name type="scientific">Clydaea vesicula</name>
    <dbReference type="NCBI Taxonomy" id="447962"/>
    <lineage>
        <taxon>Eukaryota</taxon>
        <taxon>Fungi</taxon>
        <taxon>Fungi incertae sedis</taxon>
        <taxon>Chytridiomycota</taxon>
        <taxon>Chytridiomycota incertae sedis</taxon>
        <taxon>Chytridiomycetes</taxon>
        <taxon>Lobulomycetales</taxon>
        <taxon>Lobulomycetaceae</taxon>
        <taxon>Clydaea</taxon>
    </lineage>
</organism>